<evidence type="ECO:0000259" key="10">
    <source>
        <dbReference type="PROSITE" id="PS50280"/>
    </source>
</evidence>
<sequence>MKRKDTPIEDITQPIKVENIILQIDILQSSKTILNPKTYIIHKCNHSCVEWAEYDQNKTKKINMLAIPLHFGFNRHTTNGYGIKNSITYYETPCGISIKTMKNMMHYLTTTRSKMTIDQFDFNSCVNPLAQFNVSRPIKFLDDISEGLEFRPITCVNSINKELPQKIKYIVSRQAVTGVNINVESNFLCGCDCTDNCEDKSKCACWQSTINGQSNIPDLEKNPNAGYNYRRLYKNVPTGIYECNKTCKCHSSCLNRVVQQPMSHNLQLFKTEKKGWGVRCLNDIARGTFICCYIGDILTETNATEQGKKYGDEYLADLDFIEVVEKCKEDYEENAFLSQQIKKPRKISKKNMNLLNKLTTQKSSQGRIQTTCYDKNLALNNTFQFLESRNLKHKYLTFSKRYYEPQKSVRYYYGSGDGVYTINAKTSGNIGRYFNHSCTPNLFVQNVFVDTQDLRFPWVSFFSERYIPAGTELTWNYGYEVGSIPGKVMTCYCDSDKCKRRLL</sequence>
<feature type="domain" description="SET" evidence="10">
    <location>
        <begin position="264"/>
        <end position="478"/>
    </location>
</feature>
<protein>
    <recommendedName>
        <fullName evidence="14">Histone-lysine N-methyltransferase</fullName>
    </recommendedName>
</protein>
<dbReference type="InterPro" id="IPR001739">
    <property type="entry name" value="Methyl_CpG_DNA-bd"/>
</dbReference>
<dbReference type="InterPro" id="IPR046341">
    <property type="entry name" value="SET_dom_sf"/>
</dbReference>
<dbReference type="EnsemblMetazoa" id="XM_016803561.2">
    <property type="protein sequence ID" value="XP_016659050.1"/>
    <property type="gene ID" value="LOC100169063"/>
</dbReference>
<reference evidence="12" key="2">
    <citation type="submission" date="2022-06" db="UniProtKB">
        <authorList>
            <consortium name="EnsemblMetazoa"/>
        </authorList>
    </citation>
    <scope>IDENTIFICATION</scope>
</reference>
<dbReference type="InterPro" id="IPR001214">
    <property type="entry name" value="SET_dom"/>
</dbReference>
<dbReference type="Pfam" id="PF01429">
    <property type="entry name" value="MBD"/>
    <property type="match status" value="1"/>
</dbReference>
<dbReference type="InterPro" id="IPR016177">
    <property type="entry name" value="DNA-bd_dom_sf"/>
</dbReference>
<dbReference type="PANTHER" id="PTHR46024:SF1">
    <property type="entry name" value="HISTONE-LYSINE N-METHYLTRANSFERASE EGGLESS"/>
    <property type="match status" value="1"/>
</dbReference>
<evidence type="ECO:0000256" key="5">
    <source>
        <dbReference type="ARBA" id="ARBA00022679"/>
    </source>
</evidence>
<evidence type="ECO:0008006" key="14">
    <source>
        <dbReference type="Google" id="ProtNLM"/>
    </source>
</evidence>
<dbReference type="OrthoDB" id="5792673at2759"/>
<organism evidence="12 13">
    <name type="scientific">Acyrthosiphon pisum</name>
    <name type="common">Pea aphid</name>
    <dbReference type="NCBI Taxonomy" id="7029"/>
    <lineage>
        <taxon>Eukaryota</taxon>
        <taxon>Metazoa</taxon>
        <taxon>Ecdysozoa</taxon>
        <taxon>Arthropoda</taxon>
        <taxon>Hexapoda</taxon>
        <taxon>Insecta</taxon>
        <taxon>Pterygota</taxon>
        <taxon>Neoptera</taxon>
        <taxon>Paraneoptera</taxon>
        <taxon>Hemiptera</taxon>
        <taxon>Sternorrhyncha</taxon>
        <taxon>Aphidomorpha</taxon>
        <taxon>Aphidoidea</taxon>
        <taxon>Aphididae</taxon>
        <taxon>Macrosiphini</taxon>
        <taxon>Acyrthosiphon</taxon>
    </lineage>
</organism>
<reference evidence="13" key="1">
    <citation type="submission" date="2010-06" db="EMBL/GenBank/DDBJ databases">
        <authorList>
            <person name="Jiang H."/>
            <person name="Abraham K."/>
            <person name="Ali S."/>
            <person name="Alsbrooks S.L."/>
            <person name="Anim B.N."/>
            <person name="Anosike U.S."/>
            <person name="Attaway T."/>
            <person name="Bandaranaike D.P."/>
            <person name="Battles P.K."/>
            <person name="Bell S.N."/>
            <person name="Bell A.V."/>
            <person name="Beltran B."/>
            <person name="Bickham C."/>
            <person name="Bustamante Y."/>
            <person name="Caleb T."/>
            <person name="Canada A."/>
            <person name="Cardenas V."/>
            <person name="Carter K."/>
            <person name="Chacko J."/>
            <person name="Chandrabose M.N."/>
            <person name="Chavez D."/>
            <person name="Chavez A."/>
            <person name="Chen L."/>
            <person name="Chu H.-S."/>
            <person name="Claassen K.J."/>
            <person name="Cockrell R."/>
            <person name="Collins M."/>
            <person name="Cooper J.A."/>
            <person name="Cree A."/>
            <person name="Curry S.M."/>
            <person name="Da Y."/>
            <person name="Dao M.D."/>
            <person name="Das B."/>
            <person name="Davila M.-L."/>
            <person name="Davy-Carroll L."/>
            <person name="Denson S."/>
            <person name="Dinh H."/>
            <person name="Ebong V.E."/>
            <person name="Edwards J.R."/>
            <person name="Egan A."/>
            <person name="El-Daye J."/>
            <person name="Escobedo L."/>
            <person name="Fernandez S."/>
            <person name="Fernando P.R."/>
            <person name="Flagg N."/>
            <person name="Forbes L.D."/>
            <person name="Fowler R.G."/>
            <person name="Fu Q."/>
            <person name="Gabisi R.A."/>
            <person name="Ganer J."/>
            <person name="Garbino Pronczuk A."/>
            <person name="Garcia R.M."/>
            <person name="Garner T."/>
            <person name="Garrett T.E."/>
            <person name="Gonzalez D.A."/>
            <person name="Hamid H."/>
            <person name="Hawkins E.S."/>
            <person name="Hirani K."/>
            <person name="Hogues M.E."/>
            <person name="Hollins B."/>
            <person name="Hsiao C.-H."/>
            <person name="Jabil R."/>
            <person name="James M.L."/>
            <person name="Jhangiani S.N."/>
            <person name="Johnson B."/>
            <person name="Johnson Q."/>
            <person name="Joshi V."/>
            <person name="Kalu J.B."/>
            <person name="Kam C."/>
            <person name="Kashfia A."/>
            <person name="Keebler J."/>
            <person name="Kisamo H."/>
            <person name="Kovar C.L."/>
            <person name="Lago L.A."/>
            <person name="Lai C.-Y."/>
            <person name="Laidlaw J."/>
            <person name="Lara F."/>
            <person name="Le T.-K."/>
            <person name="Lee S.L."/>
            <person name="Legall F.H."/>
            <person name="Lemon S.J."/>
            <person name="Lewis L.R."/>
            <person name="Li B."/>
            <person name="Liu Y."/>
            <person name="Liu Y.-S."/>
            <person name="Lopez J."/>
            <person name="Lozado R.J."/>
            <person name="Lu J."/>
            <person name="Madu R.C."/>
            <person name="Maheshwari M."/>
            <person name="Maheshwari R."/>
            <person name="Malloy K."/>
            <person name="Martinez E."/>
            <person name="Mathew T."/>
            <person name="Mercado I.C."/>
            <person name="Mercado C."/>
            <person name="Meyer B."/>
            <person name="Montgomery K."/>
            <person name="Morgan M.B."/>
            <person name="Munidasa M."/>
            <person name="Nazareth L.V."/>
            <person name="Nelson J."/>
            <person name="Ng B.M."/>
            <person name="Nguyen N.B."/>
            <person name="Nguyen P.Q."/>
            <person name="Nguyen T."/>
            <person name="Obregon M."/>
            <person name="Okwuonu G.O."/>
            <person name="Onwere C.G."/>
            <person name="Orozco G."/>
            <person name="Parra A."/>
            <person name="Patel S."/>
            <person name="Patil S."/>
            <person name="Perez A."/>
            <person name="Perez Y."/>
            <person name="Pham C."/>
            <person name="Primus E.L."/>
            <person name="Pu L.-L."/>
            <person name="Puazo M."/>
            <person name="Qin X."/>
            <person name="Quiroz J.B."/>
            <person name="Reese J."/>
            <person name="Richards S."/>
            <person name="Rives C.M."/>
            <person name="Robberts R."/>
            <person name="Ruiz S.J."/>
            <person name="Ruiz M.J."/>
            <person name="Santibanez J."/>
            <person name="Schneider B.W."/>
            <person name="Sisson I."/>
            <person name="Smith M."/>
            <person name="Sodergren E."/>
            <person name="Song X.-Z."/>
            <person name="Song B.B."/>
            <person name="Summersgill H."/>
            <person name="Thelus R."/>
            <person name="Thornton R.D."/>
            <person name="Trejos Z.Y."/>
            <person name="Usmani K."/>
            <person name="Vattathil S."/>
            <person name="Villasana D."/>
            <person name="Walker D.L."/>
            <person name="Wang S."/>
            <person name="Wang K."/>
            <person name="White C.S."/>
            <person name="Williams A.C."/>
            <person name="Williamson J."/>
            <person name="Wilson K."/>
            <person name="Woghiren I.O."/>
            <person name="Woodworth J.R."/>
            <person name="Worley K.C."/>
            <person name="Wright R.A."/>
            <person name="Wu W."/>
            <person name="Young L."/>
            <person name="Zhang L."/>
            <person name="Zhang J."/>
            <person name="Zhu Y."/>
            <person name="Muzny D.M."/>
            <person name="Weinstock G."/>
            <person name="Gibbs R.A."/>
        </authorList>
    </citation>
    <scope>NUCLEOTIDE SEQUENCE [LARGE SCALE GENOMIC DNA]</scope>
    <source>
        <strain evidence="13">LSR1</strain>
    </source>
</reference>
<keyword evidence="5" id="KW-0808">Transferase</keyword>
<dbReference type="SMART" id="SM00317">
    <property type="entry name" value="SET"/>
    <property type="match status" value="1"/>
</dbReference>
<dbReference type="InterPro" id="IPR007728">
    <property type="entry name" value="Pre-SET_dom"/>
</dbReference>
<dbReference type="PROSITE" id="PS50867">
    <property type="entry name" value="PRE_SET"/>
    <property type="match status" value="1"/>
</dbReference>
<keyword evidence="7" id="KW-0479">Metal-binding</keyword>
<dbReference type="Proteomes" id="UP000007819">
    <property type="component" value="Chromosome X"/>
</dbReference>
<keyword evidence="13" id="KW-1185">Reference proteome</keyword>
<evidence type="ECO:0000313" key="12">
    <source>
        <dbReference type="EnsemblMetazoa" id="XP_016659050.1"/>
    </source>
</evidence>
<keyword evidence="8" id="KW-0862">Zinc</keyword>
<keyword evidence="9" id="KW-0539">Nucleus</keyword>
<name>A0A8R2H5S1_ACYPI</name>
<dbReference type="RefSeq" id="XP_016659050.1">
    <property type="nucleotide sequence ID" value="XM_016803561.1"/>
</dbReference>
<dbReference type="GO" id="GO:0005634">
    <property type="term" value="C:nucleus"/>
    <property type="evidence" value="ECO:0007669"/>
    <property type="project" value="UniProtKB-SubCell"/>
</dbReference>
<evidence type="ECO:0000256" key="7">
    <source>
        <dbReference type="ARBA" id="ARBA00022723"/>
    </source>
</evidence>
<comment type="subcellular location">
    <subcellularLocation>
        <location evidence="2">Chromosome</location>
    </subcellularLocation>
    <subcellularLocation>
        <location evidence="1">Nucleus</location>
    </subcellularLocation>
</comment>
<dbReference type="SUPFAM" id="SSF54171">
    <property type="entry name" value="DNA-binding domain"/>
    <property type="match status" value="1"/>
</dbReference>
<dbReference type="KEGG" id="api:100169063"/>
<dbReference type="GO" id="GO:0070828">
    <property type="term" value="P:heterochromatin organization"/>
    <property type="evidence" value="ECO:0007669"/>
    <property type="project" value="TreeGrafter"/>
</dbReference>
<feature type="domain" description="Pre-SET" evidence="11">
    <location>
        <begin position="189"/>
        <end position="261"/>
    </location>
</feature>
<dbReference type="GeneID" id="100169063"/>
<keyword evidence="4" id="KW-0489">Methyltransferase</keyword>
<dbReference type="SUPFAM" id="SSF82199">
    <property type="entry name" value="SET domain"/>
    <property type="match status" value="1"/>
</dbReference>
<keyword evidence="6" id="KW-0949">S-adenosyl-L-methionine</keyword>
<dbReference type="GO" id="GO:0003677">
    <property type="term" value="F:DNA binding"/>
    <property type="evidence" value="ECO:0007669"/>
    <property type="project" value="InterPro"/>
</dbReference>
<dbReference type="GO" id="GO:0005694">
    <property type="term" value="C:chromosome"/>
    <property type="evidence" value="ECO:0007669"/>
    <property type="project" value="UniProtKB-SubCell"/>
</dbReference>
<dbReference type="SMART" id="SM00391">
    <property type="entry name" value="MBD"/>
    <property type="match status" value="1"/>
</dbReference>
<evidence type="ECO:0000259" key="11">
    <source>
        <dbReference type="PROSITE" id="PS50867"/>
    </source>
</evidence>
<dbReference type="Gene3D" id="2.170.270.10">
    <property type="entry name" value="SET domain"/>
    <property type="match status" value="1"/>
</dbReference>
<dbReference type="Pfam" id="PF00856">
    <property type="entry name" value="SET"/>
    <property type="match status" value="1"/>
</dbReference>
<evidence type="ECO:0000256" key="3">
    <source>
        <dbReference type="ARBA" id="ARBA00022454"/>
    </source>
</evidence>
<dbReference type="GO" id="GO:0010629">
    <property type="term" value="P:negative regulation of gene expression"/>
    <property type="evidence" value="ECO:0007669"/>
    <property type="project" value="TreeGrafter"/>
</dbReference>
<evidence type="ECO:0000256" key="9">
    <source>
        <dbReference type="ARBA" id="ARBA00023242"/>
    </source>
</evidence>
<dbReference type="PROSITE" id="PS50280">
    <property type="entry name" value="SET"/>
    <property type="match status" value="1"/>
</dbReference>
<accession>A0A8R2H5S1</accession>
<proteinExistence type="predicted"/>
<dbReference type="GO" id="GO:0046974">
    <property type="term" value="F:histone H3K9 methyltransferase activity"/>
    <property type="evidence" value="ECO:0007669"/>
    <property type="project" value="TreeGrafter"/>
</dbReference>
<evidence type="ECO:0000256" key="6">
    <source>
        <dbReference type="ARBA" id="ARBA00022691"/>
    </source>
</evidence>
<dbReference type="SMART" id="SM00468">
    <property type="entry name" value="PreSET"/>
    <property type="match status" value="1"/>
</dbReference>
<dbReference type="CDD" id="cd10517">
    <property type="entry name" value="SET_SETDB1"/>
    <property type="match status" value="1"/>
</dbReference>
<dbReference type="GO" id="GO:0008270">
    <property type="term" value="F:zinc ion binding"/>
    <property type="evidence" value="ECO:0007669"/>
    <property type="project" value="InterPro"/>
</dbReference>
<evidence type="ECO:0000256" key="4">
    <source>
        <dbReference type="ARBA" id="ARBA00022603"/>
    </source>
</evidence>
<dbReference type="GO" id="GO:0032259">
    <property type="term" value="P:methylation"/>
    <property type="evidence" value="ECO:0007669"/>
    <property type="project" value="UniProtKB-KW"/>
</dbReference>
<keyword evidence="3" id="KW-0158">Chromosome</keyword>
<dbReference type="InterPro" id="IPR051516">
    <property type="entry name" value="SETDB_methyltransferase"/>
</dbReference>
<evidence type="ECO:0000256" key="1">
    <source>
        <dbReference type="ARBA" id="ARBA00004123"/>
    </source>
</evidence>
<evidence type="ECO:0000256" key="2">
    <source>
        <dbReference type="ARBA" id="ARBA00004286"/>
    </source>
</evidence>
<dbReference type="AlphaFoldDB" id="A0A8R2H5S1"/>
<evidence type="ECO:0000313" key="13">
    <source>
        <dbReference type="Proteomes" id="UP000007819"/>
    </source>
</evidence>
<dbReference type="PANTHER" id="PTHR46024">
    <property type="entry name" value="HISTONE-LYSINE N-METHYLTRANSFERASE EGGLESS"/>
    <property type="match status" value="1"/>
</dbReference>
<dbReference type="Pfam" id="PF05033">
    <property type="entry name" value="Pre-SET"/>
    <property type="match status" value="1"/>
</dbReference>
<evidence type="ECO:0000256" key="8">
    <source>
        <dbReference type="ARBA" id="ARBA00022833"/>
    </source>
</evidence>